<reference evidence="3 4" key="2">
    <citation type="journal article" date="2011" name="J. Bacteriol.">
        <title>Complete genome sequence of the anaerobic, halophilic alkalithermophile Natranaerobius thermophilus JW/NM-WN-LF.</title>
        <authorList>
            <person name="Zhao B."/>
            <person name="Mesbah N.M."/>
            <person name="Dalin E."/>
            <person name="Goodwin L."/>
            <person name="Nolan M."/>
            <person name="Pitluck S."/>
            <person name="Chertkov O."/>
            <person name="Brettin T.S."/>
            <person name="Han J."/>
            <person name="Larimer F.W."/>
            <person name="Land M.L."/>
            <person name="Hauser L."/>
            <person name="Kyrpides N."/>
            <person name="Wiegel J."/>
        </authorList>
    </citation>
    <scope>NUCLEOTIDE SEQUENCE [LARGE SCALE GENOMIC DNA]</scope>
    <source>
        <strain evidence="4">ATCC BAA-1301 / DSM 18059 / JW/NM-WN-LF</strain>
    </source>
</reference>
<protein>
    <submittedName>
        <fullName evidence="3">Tn7-like transposition protein D</fullName>
    </submittedName>
</protein>
<dbReference type="EMBL" id="CP001034">
    <property type="protein sequence ID" value="ACB83847.1"/>
    <property type="molecule type" value="Genomic_DNA"/>
</dbReference>
<organism evidence="3 4">
    <name type="scientific">Natranaerobius thermophilus (strain ATCC BAA-1301 / DSM 18059 / JW/NM-WN-LF)</name>
    <dbReference type="NCBI Taxonomy" id="457570"/>
    <lineage>
        <taxon>Bacteria</taxon>
        <taxon>Bacillati</taxon>
        <taxon>Bacillota</taxon>
        <taxon>Clostridia</taxon>
        <taxon>Natranaerobiales</taxon>
        <taxon>Natranaerobiaceae</taxon>
        <taxon>Natranaerobius</taxon>
    </lineage>
</organism>
<gene>
    <name evidence="3" type="ordered locus">Nther_0248</name>
</gene>
<sequence>MLTFFTDPYKDELLYSAFARYHFLSGNIDLKDTLRELFGKDSVIPNFELGSNLNVLCQKIGTHYNAMELIKKHTVFPYYSPFLPEQRKQEIINNICTSDAVGIFNKIGIIAGSISGKEGIWYCPDCAGNDLKEFGEVYIHREHQLQGIWLCPHHDCFLLRYPFDKTNTSRIEYIKLNDDLMLKDCNRAEDTDLHSKHKLVSKAAYFLLNNDLSEANKDTILKRYKSLLFDRDLANTNLRVRQKDLHNSLVGYFGEHFLNVLQSLPDENDEYNWLRVATRNVKRTVPPLRHILLITFLTDGHIERFFDDIKVENKPFGGGPWPCLNTASNHYKKNVINEVTVAADYKTRKPVGTFECSCGFTYSRRGPDKSNSDKYRIGRIKNFGPIWEGRLRYLLEQGSLSQNAIAKELNCASGTVKKYKQKLFSEGRSTSKSNDIMKKTKSYGRNLLEKYKGLIENCVCSKKLSRTEIRTQFSKEYTYLYRHDRDWLFATMPPAKKPVAIPNNRVNWQERDEKLLEAYKKAYSKLLNLDEPIRITKTRLGRETGTLSLIQNNSNKLPLSTAYLESISETKQAFQIRRCTNIIENKIKEGLPVRLWEMQREAGLNKEDFKKLKPELERIIDSIKGAIRSE</sequence>
<evidence type="ECO:0000259" key="2">
    <source>
        <dbReference type="Pfam" id="PF15978"/>
    </source>
</evidence>
<accession>B2A4S5</accession>
<dbReference type="InParanoid" id="B2A4S5"/>
<dbReference type="eggNOG" id="COG3677">
    <property type="taxonomic scope" value="Bacteria"/>
</dbReference>
<feature type="domain" description="TniQ" evidence="1">
    <location>
        <begin position="4"/>
        <end position="158"/>
    </location>
</feature>
<dbReference type="Proteomes" id="UP000001683">
    <property type="component" value="Chromosome"/>
</dbReference>
<dbReference type="AlphaFoldDB" id="B2A4S5"/>
<dbReference type="Pfam" id="PF06527">
    <property type="entry name" value="TniQ"/>
    <property type="match status" value="1"/>
</dbReference>
<dbReference type="KEGG" id="nth:Nther_0248"/>
<evidence type="ECO:0000313" key="4">
    <source>
        <dbReference type="Proteomes" id="UP000001683"/>
    </source>
</evidence>
<dbReference type="Pfam" id="PF15978">
    <property type="entry name" value="TnsD"/>
    <property type="match status" value="1"/>
</dbReference>
<proteinExistence type="predicted"/>
<dbReference type="RefSeq" id="WP_012446735.1">
    <property type="nucleotide sequence ID" value="NC_010718.1"/>
</dbReference>
<dbReference type="OrthoDB" id="470139at2"/>
<dbReference type="InterPro" id="IPR032750">
    <property type="entry name" value="TnsD_C"/>
</dbReference>
<evidence type="ECO:0000259" key="1">
    <source>
        <dbReference type="Pfam" id="PF06527"/>
    </source>
</evidence>
<dbReference type="HOGENOM" id="CLU_033785_1_0_9"/>
<keyword evidence="4" id="KW-1185">Reference proteome</keyword>
<name>B2A4S5_NATTJ</name>
<feature type="domain" description="Transposon Tn7 transposition protein TnsD C-terminal" evidence="2">
    <location>
        <begin position="201"/>
        <end position="564"/>
    </location>
</feature>
<dbReference type="InterPro" id="IPR009492">
    <property type="entry name" value="TniQ"/>
</dbReference>
<dbReference type="STRING" id="457570.Nther_0248"/>
<evidence type="ECO:0000313" key="3">
    <source>
        <dbReference type="EMBL" id="ACB83847.1"/>
    </source>
</evidence>
<reference evidence="3 4" key="1">
    <citation type="submission" date="2008-04" db="EMBL/GenBank/DDBJ databases">
        <title>Complete sequence of chromosome of Natranaerobius thermophilus JW/NM-WN-LF.</title>
        <authorList>
            <consortium name="US DOE Joint Genome Institute"/>
            <person name="Copeland A."/>
            <person name="Lucas S."/>
            <person name="Lapidus A."/>
            <person name="Glavina del Rio T."/>
            <person name="Dalin E."/>
            <person name="Tice H."/>
            <person name="Bruce D."/>
            <person name="Goodwin L."/>
            <person name="Pitluck S."/>
            <person name="Chertkov O."/>
            <person name="Brettin T."/>
            <person name="Detter J.C."/>
            <person name="Han C."/>
            <person name="Kuske C.R."/>
            <person name="Schmutz J."/>
            <person name="Larimer F."/>
            <person name="Land M."/>
            <person name="Hauser L."/>
            <person name="Kyrpides N."/>
            <person name="Lykidis A."/>
            <person name="Mesbah N.M."/>
            <person name="Wiegel J."/>
        </authorList>
    </citation>
    <scope>NUCLEOTIDE SEQUENCE [LARGE SCALE GENOMIC DNA]</scope>
    <source>
        <strain evidence="4">ATCC BAA-1301 / DSM 18059 / JW/NM-WN-LF</strain>
    </source>
</reference>